<keyword evidence="2" id="KW-1185">Reference proteome</keyword>
<reference evidence="1 2" key="1">
    <citation type="submission" date="2020-08" db="EMBL/GenBank/DDBJ databases">
        <title>Genomic Encyclopedia of Type Strains, Phase IV (KMG-IV): sequencing the most valuable type-strain genomes for metagenomic binning, comparative biology and taxonomic classification.</title>
        <authorList>
            <person name="Goeker M."/>
        </authorList>
    </citation>
    <scope>NUCLEOTIDE SEQUENCE [LARGE SCALE GENOMIC DNA]</scope>
    <source>
        <strain evidence="1 2">DSM 22336</strain>
    </source>
</reference>
<organism evidence="1 2">
    <name type="scientific">Paenochrobactrum gallinarii</name>
    <dbReference type="NCBI Taxonomy" id="643673"/>
    <lineage>
        <taxon>Bacteria</taxon>
        <taxon>Pseudomonadati</taxon>
        <taxon>Pseudomonadota</taxon>
        <taxon>Alphaproteobacteria</taxon>
        <taxon>Hyphomicrobiales</taxon>
        <taxon>Brucellaceae</taxon>
        <taxon>Paenochrobactrum</taxon>
    </lineage>
</organism>
<gene>
    <name evidence="1" type="ORF">FHS77_003250</name>
</gene>
<dbReference type="Proteomes" id="UP000555393">
    <property type="component" value="Unassembled WGS sequence"/>
</dbReference>
<comment type="caution">
    <text evidence="1">The sequence shown here is derived from an EMBL/GenBank/DDBJ whole genome shotgun (WGS) entry which is preliminary data.</text>
</comment>
<sequence length="292" mass="33268">MSSRMTIGRIYLHKNSVPLRDSFYSSKITFAYFFTGQAIMRAKNKAIARQTARNSMLKLSLLREGEEIISILEEEFCLNKTKTERAYPSDYLPITRDSLEHSLKYEASRASVDNKSFLELTQEVIGDANYNFDLLHYDEKHKKILWLHLAYGIAELPQLAAEWSQQSFAAATKLAAFATQYYDNKIEKVELICVDPFLECSHSDQMIWSLNDINKLTGRAGTASKIAAARSQNRKYLYKSLLNRKNADMAAEVQKMTDEMRDIIYAAQEKPIAPKIYLMTPASIEAGNDASD</sequence>
<protein>
    <submittedName>
        <fullName evidence="1">Uncharacterized protein</fullName>
    </submittedName>
</protein>
<name>A0A841M969_9HYPH</name>
<evidence type="ECO:0000313" key="2">
    <source>
        <dbReference type="Proteomes" id="UP000555393"/>
    </source>
</evidence>
<proteinExistence type="predicted"/>
<dbReference type="RefSeq" id="WP_184224869.1">
    <property type="nucleotide sequence ID" value="NZ_JACIIU010000060.1"/>
</dbReference>
<accession>A0A841M969</accession>
<dbReference type="AlphaFoldDB" id="A0A841M969"/>
<evidence type="ECO:0000313" key="1">
    <source>
        <dbReference type="EMBL" id="MBB6262668.1"/>
    </source>
</evidence>
<dbReference type="EMBL" id="JACIIU010000060">
    <property type="protein sequence ID" value="MBB6262668.1"/>
    <property type="molecule type" value="Genomic_DNA"/>
</dbReference>